<name>A0A376FAS9_ENTAS</name>
<dbReference type="Gene3D" id="2.60.40.10">
    <property type="entry name" value="Immunoglobulins"/>
    <property type="match status" value="3"/>
</dbReference>
<dbReference type="Proteomes" id="UP000255163">
    <property type="component" value="Unassembled WGS sequence"/>
</dbReference>
<dbReference type="InterPro" id="IPR044016">
    <property type="entry name" value="Big_13"/>
</dbReference>
<evidence type="ECO:0000313" key="3">
    <source>
        <dbReference type="Proteomes" id="UP000255163"/>
    </source>
</evidence>
<evidence type="ECO:0000259" key="1">
    <source>
        <dbReference type="PROSITE" id="PS50853"/>
    </source>
</evidence>
<dbReference type="InterPro" id="IPR014756">
    <property type="entry name" value="Ig_E-set"/>
</dbReference>
<dbReference type="AlphaFoldDB" id="A0A376FAS9"/>
<dbReference type="InterPro" id="IPR013783">
    <property type="entry name" value="Ig-like_fold"/>
</dbReference>
<proteinExistence type="predicted"/>
<dbReference type="NCBIfam" id="NF033510">
    <property type="entry name" value="Ca_tandemer"/>
    <property type="match status" value="1"/>
</dbReference>
<dbReference type="InterPro" id="IPR013517">
    <property type="entry name" value="FG-GAP"/>
</dbReference>
<accession>A0A376FAS9</accession>
<feature type="domain" description="Fibronectin type-III" evidence="1">
    <location>
        <begin position="1"/>
        <end position="88"/>
    </location>
</feature>
<reference evidence="2 3" key="1">
    <citation type="submission" date="2018-06" db="EMBL/GenBank/DDBJ databases">
        <authorList>
            <consortium name="Pathogen Informatics"/>
            <person name="Doyle S."/>
        </authorList>
    </citation>
    <scope>NUCLEOTIDE SEQUENCE [LARGE SCALE GENOMIC DNA]</scope>
    <source>
        <strain evidence="2 3">NCTC12123</strain>
    </source>
</reference>
<dbReference type="PROSITE" id="PS50853">
    <property type="entry name" value="FN3"/>
    <property type="match status" value="1"/>
</dbReference>
<protein>
    <submittedName>
        <fullName evidence="2">Type 1 secretion target domain-containng protein</fullName>
    </submittedName>
</protein>
<gene>
    <name evidence="2" type="ORF">NCTC12123_01877</name>
</gene>
<sequence>MISSPWTPRWTINGSLGSALANDERVQISLDGGNTWLDTTVTNQRWSYTDTRDLPDGDYTYQVRIIDQAGNVGSTASQVVTVDTTPPTTVGTVVSYTDGEGERQGTFGSAVATDDNSPLINGTLNRAPDDGEIVQLYRDGVLLGQVTMNGSASWSFQDNGLSDGNHTYIVRVTDKAGNYTESDGFVLNVDTSIPTTTAAITAQTTSDTTPIVSGTVSADLVNGEYLVVTVNGKTYTSQTGGAVVVDPDHNTWYLQIPDGDALSVSSYSVTAQVKSSAGNGNTTGTATGSLVIDTTSVNTDWATTAGNSNNSTMTLGMNSSGLWNIIANGQSYSSSDSSTYAGNTLTNTRSYYVVSQTAADFDRNGTQDIFATENTYSGSTQVMWTYDGSTYNASQLAMGTTIWYGGVIAYDKTGDGYLDLAYGDAGMDSLTYLVNNNGVLSPDGTGGEGGFYGQFDSGREISGVDLNNDGVMVPTY</sequence>
<dbReference type="SUPFAM" id="SSF81296">
    <property type="entry name" value="E set domains"/>
    <property type="match status" value="1"/>
</dbReference>
<organism evidence="2 3">
    <name type="scientific">Enterobacter asburiae</name>
    <dbReference type="NCBI Taxonomy" id="61645"/>
    <lineage>
        <taxon>Bacteria</taxon>
        <taxon>Pseudomonadati</taxon>
        <taxon>Pseudomonadota</taxon>
        <taxon>Gammaproteobacteria</taxon>
        <taxon>Enterobacterales</taxon>
        <taxon>Enterobacteriaceae</taxon>
        <taxon>Enterobacter</taxon>
        <taxon>Enterobacter cloacae complex</taxon>
    </lineage>
</organism>
<dbReference type="InterPro" id="IPR003961">
    <property type="entry name" value="FN3_dom"/>
</dbReference>
<dbReference type="EMBL" id="UFYI01000007">
    <property type="protein sequence ID" value="STD20366.1"/>
    <property type="molecule type" value="Genomic_DNA"/>
</dbReference>
<evidence type="ECO:0000313" key="2">
    <source>
        <dbReference type="EMBL" id="STD20366.1"/>
    </source>
</evidence>
<dbReference type="Pfam" id="PF19077">
    <property type="entry name" value="Big_13"/>
    <property type="match status" value="2"/>
</dbReference>
<dbReference type="Pfam" id="PF13517">
    <property type="entry name" value="FG-GAP_3"/>
    <property type="match status" value="1"/>
</dbReference>